<dbReference type="Proteomes" id="UP001433508">
    <property type="component" value="Unassembled WGS sequence"/>
</dbReference>
<dbReference type="EMBL" id="MU971347">
    <property type="protein sequence ID" value="KAK9239279.1"/>
    <property type="molecule type" value="Genomic_DNA"/>
</dbReference>
<sequence>MKKRLKHFRSKSPSDSDVTNTANPYAEENSGHSGRTHNPYAIGSNPYNSVPSYYSRNGFSPRAGTPLGGATSVMGSSVVNSESPPTAGGNPYDLSALPSQMPSSSSRRMTRPTAPASDSTESLPYGNPYANISSTSTNLQRQELLGLQSVVSDENVVRQQRDYDPSIMETEAERDARHAAGRKHKQGQKYGLSEQSPYEPIEEQEQQQEQQQEQDQEDLEINALKQQIRHTNKQSLASADNALRYAEEAEASGLRTLQSLGEQGDQLAGAENSIAVTGNQTKLAEDYAAELKALNRSIFAVHVSNPFNSRRRIMEQEQKIRATFRAQQVDRETTRRQQYDAQQRVAAAIGNVPGDRRREMTATERRYREQMHVNRTKLAETSKYLFEPEEEDFETERELESRLDSIGSAATRLNMMAKSIGTEVTEQNERVHRLGRRTDEVEVGVHMNTVRLARIIR</sequence>
<accession>A0ACC3T761</accession>
<keyword evidence="2" id="KW-1185">Reference proteome</keyword>
<protein>
    <submittedName>
        <fullName evidence="1">Uncharacterized protein</fullName>
    </submittedName>
</protein>
<comment type="caution">
    <text evidence="1">The sequence shown here is derived from an EMBL/GenBank/DDBJ whole genome shotgun (WGS) entry which is preliminary data.</text>
</comment>
<organism evidence="1 2">
    <name type="scientific">Lipomyces kononenkoae</name>
    <name type="common">Yeast</name>
    <dbReference type="NCBI Taxonomy" id="34357"/>
    <lineage>
        <taxon>Eukaryota</taxon>
        <taxon>Fungi</taxon>
        <taxon>Dikarya</taxon>
        <taxon>Ascomycota</taxon>
        <taxon>Saccharomycotina</taxon>
        <taxon>Lipomycetes</taxon>
        <taxon>Lipomycetales</taxon>
        <taxon>Lipomycetaceae</taxon>
        <taxon>Lipomyces</taxon>
    </lineage>
</organism>
<reference evidence="2" key="1">
    <citation type="journal article" date="2024" name="Front. Bioeng. Biotechnol.">
        <title>Genome-scale model development and genomic sequencing of the oleaginous clade Lipomyces.</title>
        <authorList>
            <person name="Czajka J.J."/>
            <person name="Han Y."/>
            <person name="Kim J."/>
            <person name="Mondo S.J."/>
            <person name="Hofstad B.A."/>
            <person name="Robles A."/>
            <person name="Haridas S."/>
            <person name="Riley R."/>
            <person name="LaButti K."/>
            <person name="Pangilinan J."/>
            <person name="Andreopoulos W."/>
            <person name="Lipzen A."/>
            <person name="Yan J."/>
            <person name="Wang M."/>
            <person name="Ng V."/>
            <person name="Grigoriev I.V."/>
            <person name="Spatafora J.W."/>
            <person name="Magnuson J.K."/>
            <person name="Baker S.E."/>
            <person name="Pomraning K.R."/>
        </authorList>
    </citation>
    <scope>NUCLEOTIDE SEQUENCE [LARGE SCALE GENOMIC DNA]</scope>
    <source>
        <strain evidence="2">CBS 7786</strain>
    </source>
</reference>
<proteinExistence type="predicted"/>
<name>A0ACC3T761_LIPKO</name>
<gene>
    <name evidence="1" type="ORF">V1525DRAFT_398346</name>
</gene>
<evidence type="ECO:0000313" key="1">
    <source>
        <dbReference type="EMBL" id="KAK9239279.1"/>
    </source>
</evidence>
<evidence type="ECO:0000313" key="2">
    <source>
        <dbReference type="Proteomes" id="UP001433508"/>
    </source>
</evidence>